<proteinExistence type="predicted"/>
<feature type="non-terminal residue" evidence="1">
    <location>
        <position position="45"/>
    </location>
</feature>
<dbReference type="AlphaFoldDB" id="A0A3B1AC62"/>
<organism evidence="1">
    <name type="scientific">hydrothermal vent metagenome</name>
    <dbReference type="NCBI Taxonomy" id="652676"/>
    <lineage>
        <taxon>unclassified sequences</taxon>
        <taxon>metagenomes</taxon>
        <taxon>ecological metagenomes</taxon>
    </lineage>
</organism>
<accession>A0A3B1AC62</accession>
<gene>
    <name evidence="1" type="ORF">MNBD_GAMMA19-110</name>
</gene>
<name>A0A3B1AC62_9ZZZZ</name>
<reference evidence="1" key="1">
    <citation type="submission" date="2018-06" db="EMBL/GenBank/DDBJ databases">
        <authorList>
            <person name="Zhirakovskaya E."/>
        </authorList>
    </citation>
    <scope>NUCLEOTIDE SEQUENCE</scope>
</reference>
<protein>
    <submittedName>
        <fullName evidence="1">Uncharacterized protein</fullName>
    </submittedName>
</protein>
<dbReference type="EMBL" id="UOFV01000258">
    <property type="protein sequence ID" value="VAX01562.1"/>
    <property type="molecule type" value="Genomic_DNA"/>
</dbReference>
<evidence type="ECO:0000313" key="1">
    <source>
        <dbReference type="EMBL" id="VAX01562.1"/>
    </source>
</evidence>
<sequence length="45" mass="4748">MILRGGGKKGGKQESVLHHSLIFICGNGLNQCATGITCFTRLALC</sequence>